<dbReference type="EMBL" id="JACYCD010000049">
    <property type="protein sequence ID" value="KAF8708039.1"/>
    <property type="molecule type" value="Genomic_DNA"/>
</dbReference>
<keyword evidence="1" id="KW-0175">Coiled coil</keyword>
<evidence type="ECO:0000256" key="1">
    <source>
        <dbReference type="SAM" id="Coils"/>
    </source>
</evidence>
<evidence type="ECO:0000256" key="3">
    <source>
        <dbReference type="SAM" id="Phobius"/>
    </source>
</evidence>
<name>A0A8H7LVH8_9AGAM</name>
<keyword evidence="3" id="KW-1133">Transmembrane helix</keyword>
<dbReference type="Pfam" id="PF04388">
    <property type="entry name" value="Hamartin"/>
    <property type="match status" value="1"/>
</dbReference>
<evidence type="ECO:0000313" key="4">
    <source>
        <dbReference type="EMBL" id="KAF8708039.1"/>
    </source>
</evidence>
<keyword evidence="3" id="KW-0812">Transmembrane</keyword>
<feature type="compositionally biased region" description="Polar residues" evidence="2">
    <location>
        <begin position="842"/>
        <end position="860"/>
    </location>
</feature>
<accession>A0A8H7LVH8</accession>
<dbReference type="InterPro" id="IPR007483">
    <property type="entry name" value="Hamartin"/>
</dbReference>
<feature type="region of interest" description="Disordered" evidence="2">
    <location>
        <begin position="417"/>
        <end position="484"/>
    </location>
</feature>
<feature type="compositionally biased region" description="Polar residues" evidence="2">
    <location>
        <begin position="421"/>
        <end position="434"/>
    </location>
</feature>
<dbReference type="Gene3D" id="1.10.287.1490">
    <property type="match status" value="1"/>
</dbReference>
<gene>
    <name evidence="4" type="ORF">RHS03_04355</name>
</gene>
<feature type="coiled-coil region" evidence="1">
    <location>
        <begin position="717"/>
        <end position="824"/>
    </location>
</feature>
<feature type="transmembrane region" description="Helical" evidence="3">
    <location>
        <begin position="65"/>
        <end position="88"/>
    </location>
</feature>
<feature type="region of interest" description="Disordered" evidence="2">
    <location>
        <begin position="842"/>
        <end position="865"/>
    </location>
</feature>
<evidence type="ECO:0000313" key="5">
    <source>
        <dbReference type="Proteomes" id="UP000602905"/>
    </source>
</evidence>
<proteinExistence type="predicted"/>
<organism evidence="4 5">
    <name type="scientific">Rhizoctonia solani</name>
    <dbReference type="NCBI Taxonomy" id="456999"/>
    <lineage>
        <taxon>Eukaryota</taxon>
        <taxon>Fungi</taxon>
        <taxon>Dikarya</taxon>
        <taxon>Basidiomycota</taxon>
        <taxon>Agaricomycotina</taxon>
        <taxon>Agaricomycetes</taxon>
        <taxon>Cantharellales</taxon>
        <taxon>Ceratobasidiaceae</taxon>
        <taxon>Rhizoctonia</taxon>
    </lineage>
</organism>
<feature type="compositionally biased region" description="Pro residues" evidence="2">
    <location>
        <begin position="447"/>
        <end position="470"/>
    </location>
</feature>
<protein>
    <submittedName>
        <fullName evidence="4">Tuberous sclerosis 1</fullName>
    </submittedName>
</protein>
<comment type="caution">
    <text evidence="4">The sequence shown here is derived from an EMBL/GenBank/DDBJ whole genome shotgun (WGS) entry which is preliminary data.</text>
</comment>
<dbReference type="PANTHER" id="PTHR15154">
    <property type="entry name" value="HAMARTIN"/>
    <property type="match status" value="1"/>
</dbReference>
<dbReference type="Proteomes" id="UP000602905">
    <property type="component" value="Unassembled WGS sequence"/>
</dbReference>
<evidence type="ECO:0000256" key="2">
    <source>
        <dbReference type="SAM" id="MobiDB-lite"/>
    </source>
</evidence>
<dbReference type="GO" id="GO:0051726">
    <property type="term" value="P:regulation of cell cycle"/>
    <property type="evidence" value="ECO:0007669"/>
    <property type="project" value="TreeGrafter"/>
</dbReference>
<dbReference type="GO" id="GO:0033596">
    <property type="term" value="C:TSC1-TSC2 complex"/>
    <property type="evidence" value="ECO:0007669"/>
    <property type="project" value="TreeGrafter"/>
</dbReference>
<dbReference type="PANTHER" id="PTHR15154:SF2">
    <property type="entry name" value="HAMARTIN"/>
    <property type="match status" value="1"/>
</dbReference>
<feature type="coiled-coil region" evidence="1">
    <location>
        <begin position="579"/>
        <end position="673"/>
    </location>
</feature>
<keyword evidence="3" id="KW-0472">Membrane</keyword>
<reference evidence="4" key="1">
    <citation type="submission" date="2020-09" db="EMBL/GenBank/DDBJ databases">
        <title>Comparative genome analyses of four rice-infecting Rhizoctonia solani isolates reveal extensive enrichment of homogalacturonan modification genes.</title>
        <authorList>
            <person name="Lee D.-Y."/>
            <person name="Jeon J."/>
            <person name="Kim K.-T."/>
            <person name="Cheong K."/>
            <person name="Song H."/>
            <person name="Choi G."/>
            <person name="Ko J."/>
            <person name="Opiyo S.O."/>
            <person name="Zuo S."/>
            <person name="Madhav S."/>
            <person name="Lee Y.-H."/>
            <person name="Wang G.-L."/>
        </authorList>
    </citation>
    <scope>NUCLEOTIDE SEQUENCE</scope>
    <source>
        <strain evidence="4">AG1-IA WGL</strain>
    </source>
</reference>
<feature type="non-terminal residue" evidence="4">
    <location>
        <position position="1318"/>
    </location>
</feature>
<dbReference type="GO" id="GO:0032007">
    <property type="term" value="P:negative regulation of TOR signaling"/>
    <property type="evidence" value="ECO:0007669"/>
    <property type="project" value="TreeGrafter"/>
</dbReference>
<sequence length="1318" mass="145799">MSATTKDILTHIRSTFNTHSPPQLTDLRPLIDVYISETAHLEPELDNGLLDIYSQAIDHSDVSHIAAFIGVLYAFRMVLSSASIISWFDSLLRRALREPRLDLEAVKQAKDLVLMPLYDESETKAQLLRRRLVQLYVLDAPRENDSAVETMTQSADERAKMAVWETNLEDLLVSDGFTRPKELFEELDVSFKANPESRLQLCILLNRFSRSPRKVSIPFVNSPLFSTLLISLQVDQSTTVFSIAITSLIMLLPALAVDAPAQLNTRLPALLTILGRIVCWKLRSEGKEGRRWKVKPELEWKRLDTTFESAAPNETRLYFTFMYGLYPCNTIAFLRSPVTFLRTHGHASMFTHDWDVVLDEDEIKIHPSIILADAKSELADLTRWKDKDIATVAAECTLLDIQNAQTSAGHSIAYYIPPTPQASSHPTPQASGNHSLLPPESAKPAKIPLPPSPAGSIQPPPPPQPQPQPADPSASPKSTGGRSEKSLEIMINTHATLTAPPGPLLFLADTPAPAAPASTTVSPRPRHAMAEEALSILQRDVLILKNQLNFEIYLKELVQQHVGRLHQDKIVSRSEEAERQSLHVKLKDYKAKLTKAQEDLATTRAEAAGTKSRHTQWVTELQDKLTRFREEKRSWAAEAVELRGEVNDARAALKAQNEALADALNEVFNLKQQLRESAPKVDKIAAYEQRIDQLVKAQALRDDSPEMRAYREDRAKLDEMISNYAKMELQLQSLQHANEQLTALHKTQEDELNHANSQVTDLTRRLASATTQNPFSRSAVKAAAAAQDQINKLESENKELSNKNMVLMDEIDEVKAMVEFLRSERVNFGAGGPGSPVQRIVSGTGSLPAQTQSEPITGTGPSPRLDSSALADLADATAAPGSLGDNGLECIYVYVLGHSLASVMRSVKVFAIQTTLPHIAEPPVIACFSSTDIIDSSTRAKLPLDDLRIVIRLEAIRQRQLEAARVVVKSICGFASHQAGVKVSSSFGVPESVPSVDKAGRLHGAALVTSKQGERSDKTGQRTSIMSRVEADVLSGASSNNQAGSPGLGEGPGSVAIGDCIPASPLVLEPNFSYSDGNIELQISNHRFWVHEFLLSKFAKFAELIRQARGRGEFSTDPERRTVLRIPNDVKVQCEDFRNTFLVIYSTTDPIFSEASSVASCDQEALAVSKWISTLRVATFFENPGLRIFAISQLEPKSSSIKAVRRIALSDELMLPKWELLALTELCRRREPISLDEANTLGITRFVEIARIRERAQHHQYIKLIDQATKNPFLNKNGTIKKDDLEATARELLSRYLLTIVTNPLPCTSKNPEAHPPS</sequence>
<dbReference type="OrthoDB" id="28737at2759"/>